<name>A0ACB8R0B6_9AGAM</name>
<organism evidence="1 2">
    <name type="scientific">Vararia minispora EC-137</name>
    <dbReference type="NCBI Taxonomy" id="1314806"/>
    <lineage>
        <taxon>Eukaryota</taxon>
        <taxon>Fungi</taxon>
        <taxon>Dikarya</taxon>
        <taxon>Basidiomycota</taxon>
        <taxon>Agaricomycotina</taxon>
        <taxon>Agaricomycetes</taxon>
        <taxon>Russulales</taxon>
        <taxon>Lachnocladiaceae</taxon>
        <taxon>Vararia</taxon>
    </lineage>
</organism>
<sequence>MADFPIVYHIANAQQFWSELDDTLYIPNNASLSILDAILKRFIRLCATHHEQYLQSPMQLEHAINLLLDSELFSFHSERMCEILSDEARTTTDPHRQLITYNVLLHYGRRNVAFFRSYKRWQPIFPLLMDHVLVDLPSDLDLSSDSDYHSHLAEPIEAKLRALSVRLLYEVCRTSKLSLHELRIFDEAFIERLFELVELTRAAQDESFNYSVIKLIVAFNEQFMVASIKSDGKDGPKTHPANDKDDGGQGENRVLRVLRRRLASSPTFGQSMVFMLNRAGRSPEDLVMQLLVLKLLYLLFTSPGTCEYFYTNDLCVLVDVFLRELSDLDDDAESLRHTYLRVLHPLLTKTQLRNVPYKRPQLAQMLESLVAHPDIREINLVTKRLVARCLSGDWRVGAGPSAAPAHHHDPRHEHLSPDAPAISRTTSPGITSPVLTPQTAAPARPALTRQRSLKGSRSVENLRTSTSSAAAPRNSRLEVLRTAHSNESASSLPAAVGGHSSGHHGSGARDAVVRANSAGTVVENGQSPGVAYRSPTTPGTPMPSILEPRSPHAASTPTRRRAPPPPVRRRKPPAVPSRGGLVAPGGTPLVNGMNGKVEGTGTKLDTIRSSNSAPVVGRAA</sequence>
<accession>A0ACB8R0B6</accession>
<dbReference type="EMBL" id="MU273466">
    <property type="protein sequence ID" value="KAI0036976.1"/>
    <property type="molecule type" value="Genomic_DNA"/>
</dbReference>
<proteinExistence type="predicted"/>
<gene>
    <name evidence="1" type="ORF">K488DRAFT_39762</name>
</gene>
<evidence type="ECO:0000313" key="1">
    <source>
        <dbReference type="EMBL" id="KAI0036976.1"/>
    </source>
</evidence>
<dbReference type="Proteomes" id="UP000814128">
    <property type="component" value="Unassembled WGS sequence"/>
</dbReference>
<reference evidence="1" key="2">
    <citation type="journal article" date="2022" name="New Phytol.">
        <title>Evolutionary transition to the ectomycorrhizal habit in the genomes of a hyperdiverse lineage of mushroom-forming fungi.</title>
        <authorList>
            <person name="Looney B."/>
            <person name="Miyauchi S."/>
            <person name="Morin E."/>
            <person name="Drula E."/>
            <person name="Courty P.E."/>
            <person name="Kohler A."/>
            <person name="Kuo A."/>
            <person name="LaButti K."/>
            <person name="Pangilinan J."/>
            <person name="Lipzen A."/>
            <person name="Riley R."/>
            <person name="Andreopoulos W."/>
            <person name="He G."/>
            <person name="Johnson J."/>
            <person name="Nolan M."/>
            <person name="Tritt A."/>
            <person name="Barry K.W."/>
            <person name="Grigoriev I.V."/>
            <person name="Nagy L.G."/>
            <person name="Hibbett D."/>
            <person name="Henrissat B."/>
            <person name="Matheny P.B."/>
            <person name="Labbe J."/>
            <person name="Martin F.M."/>
        </authorList>
    </citation>
    <scope>NUCLEOTIDE SEQUENCE</scope>
    <source>
        <strain evidence="1">EC-137</strain>
    </source>
</reference>
<reference evidence="1" key="1">
    <citation type="submission" date="2021-02" db="EMBL/GenBank/DDBJ databases">
        <authorList>
            <consortium name="DOE Joint Genome Institute"/>
            <person name="Ahrendt S."/>
            <person name="Looney B.P."/>
            <person name="Miyauchi S."/>
            <person name="Morin E."/>
            <person name="Drula E."/>
            <person name="Courty P.E."/>
            <person name="Chicoki N."/>
            <person name="Fauchery L."/>
            <person name="Kohler A."/>
            <person name="Kuo A."/>
            <person name="Labutti K."/>
            <person name="Pangilinan J."/>
            <person name="Lipzen A."/>
            <person name="Riley R."/>
            <person name="Andreopoulos W."/>
            <person name="He G."/>
            <person name="Johnson J."/>
            <person name="Barry K.W."/>
            <person name="Grigoriev I.V."/>
            <person name="Nagy L."/>
            <person name="Hibbett D."/>
            <person name="Henrissat B."/>
            <person name="Matheny P.B."/>
            <person name="Labbe J."/>
            <person name="Martin F."/>
        </authorList>
    </citation>
    <scope>NUCLEOTIDE SEQUENCE</scope>
    <source>
        <strain evidence="1">EC-137</strain>
    </source>
</reference>
<evidence type="ECO:0000313" key="2">
    <source>
        <dbReference type="Proteomes" id="UP000814128"/>
    </source>
</evidence>
<protein>
    <submittedName>
        <fullName evidence="1">Uncharacterized protein</fullName>
    </submittedName>
</protein>
<keyword evidence="2" id="KW-1185">Reference proteome</keyword>
<comment type="caution">
    <text evidence="1">The sequence shown here is derived from an EMBL/GenBank/DDBJ whole genome shotgun (WGS) entry which is preliminary data.</text>
</comment>